<feature type="region of interest" description="Disordered" evidence="1">
    <location>
        <begin position="371"/>
        <end position="419"/>
    </location>
</feature>
<dbReference type="Proteomes" id="UP000612055">
    <property type="component" value="Unassembled WGS sequence"/>
</dbReference>
<evidence type="ECO:0000259" key="3">
    <source>
        <dbReference type="Pfam" id="PF12499"/>
    </source>
</evidence>
<evidence type="ECO:0000313" key="5">
    <source>
        <dbReference type="Proteomes" id="UP000612055"/>
    </source>
</evidence>
<dbReference type="EMBL" id="JAEHOE010000205">
    <property type="protein sequence ID" value="KAG2482716.1"/>
    <property type="molecule type" value="Genomic_DNA"/>
</dbReference>
<dbReference type="AlphaFoldDB" id="A0A835XFF2"/>
<feature type="compositionally biased region" description="Pro residues" evidence="1">
    <location>
        <begin position="691"/>
        <end position="700"/>
    </location>
</feature>
<dbReference type="InterPro" id="IPR024616">
    <property type="entry name" value="Pherophorin"/>
</dbReference>
<feature type="chain" id="PRO_5032660521" description="Pherophorin domain-containing protein" evidence="2">
    <location>
        <begin position="27"/>
        <end position="1211"/>
    </location>
</feature>
<feature type="compositionally biased region" description="Pro residues" evidence="1">
    <location>
        <begin position="378"/>
        <end position="419"/>
    </location>
</feature>
<accession>A0A835XFF2</accession>
<gene>
    <name evidence="4" type="ORF">HYH03_018373</name>
</gene>
<dbReference type="OrthoDB" id="533955at2759"/>
<organism evidence="4 5">
    <name type="scientific">Edaphochlamys debaryana</name>
    <dbReference type="NCBI Taxonomy" id="47281"/>
    <lineage>
        <taxon>Eukaryota</taxon>
        <taxon>Viridiplantae</taxon>
        <taxon>Chlorophyta</taxon>
        <taxon>core chlorophytes</taxon>
        <taxon>Chlorophyceae</taxon>
        <taxon>CS clade</taxon>
        <taxon>Chlamydomonadales</taxon>
        <taxon>Chlamydomonadales incertae sedis</taxon>
        <taxon>Edaphochlamys</taxon>
    </lineage>
</organism>
<reference evidence="4" key="1">
    <citation type="journal article" date="2020" name="bioRxiv">
        <title>Comparative genomics of Chlamydomonas.</title>
        <authorList>
            <person name="Craig R.J."/>
            <person name="Hasan A.R."/>
            <person name="Ness R.W."/>
            <person name="Keightley P.D."/>
        </authorList>
    </citation>
    <scope>NUCLEOTIDE SEQUENCE</scope>
    <source>
        <strain evidence="4">CCAP 11/70</strain>
    </source>
</reference>
<name>A0A835XFF2_9CHLO</name>
<feature type="domain" description="Pherophorin" evidence="3">
    <location>
        <begin position="54"/>
        <end position="203"/>
    </location>
</feature>
<feature type="region of interest" description="Disordered" evidence="1">
    <location>
        <begin position="677"/>
        <end position="745"/>
    </location>
</feature>
<keyword evidence="2" id="KW-0732">Signal</keyword>
<sequence>MGQNAAHLFIWAAVLATLGAASLAAAQDFSELVNPSLEELSDFEERTANTGSGFPWCRCLNYECRCSPYRLQVQKAEPVGVYTRQCFTVRYVGCDLRLPCCRGMLRGVDKVTFETTEVCSQKSNILAVRVNGQQYLNWNPYTHATGYELKIYNLQMNNETFPETTICVTSRPPCAVFSDLCLQSGAKGCRYSFADTPATSYCPICPVGQKSPPPLAPSPSPRPPRPPPPSPPPGCAACLHLQYRPPLDTAPGDVFQPDRDYCALVADTASQLFQAEARALGVAPPRDFSVRTCSGEYVPEDDVYPTVRVCTTFASDADGAALQPWLDAEGLDRILNAATGDCAGAFAGYTVQLRVAGNTLSSSSCIDGDKNRQCVLETPPPPPRRPRRPSPAPPRPRRPPPVLAPSPRPPPRPHRLPPPPRCPTCVQVSILPPRPLPDPFCTFGQCGTLPCEAAAAIIVQNTTAQAAAVGAEIAVPFRATGCTDGADDAAGVSVLTVCGTFATIADGEKMQESVGEGLQFWADTVRGDCTADLYGYNFIAKIPSGKDAIDIPGVINNDVCDLVSERVAGDINAEADELGIVLVEDFTRTRCSTAYSPSSTPPVLPYVKVCGEFATSEDGQAMQPWFDDAIEVWAALLVGDCSELAGTSTVTVTGPVGPYGPDTCVFGITTRDCSNHDFGPPPEFPTYPDWPTAPPPPFFPQAPIGPAGRRPPPSPKRAPSPKLRPSPKPSPSSPGPRPSPGLVRTHNCVQSTRNVPYTFQPSITVTDVVDREGHPGTAMCVRVTNKQRCDPEAFCCDMDFNKVEVVVDQACRSTVRYVTVNSFNTTSFSWGIYDDVTTLKIPNLPEMWSKPDGATICWVVRPGECTTPQKFCYGEGCQLAIFSSDNKCCPTAVLGPRPPPPPRKPPSPPEIPPCESCLYFVLASSSPAAGTGFNRSICEGFAESWSDYITAEASRNGIELKQEYRLLRCTEAEIQVCGEFKTEEDAAVLQPAAMIWITQVAPVFYSCRQFQDNFLGYEQRYAFGGTEGIDGPPGCLVGEYRPSACALDFPPPSSPALFKTHICVQSTNNVPYIIEPRLNAVPTTYGDGKPGVSMCMRVSTRRAISDTSFCSDMDFDKVEVPVSTKCRSHVKAATVNSRPYGGYTWGNYPGMTALKFPNLGEPLPRPSGAIICWVVPEGECDTPEAFCLNGQCQASIFSSNNKCCPTSILRY</sequence>
<feature type="compositionally biased region" description="Pro residues" evidence="1">
    <location>
        <begin position="709"/>
        <end position="739"/>
    </location>
</feature>
<keyword evidence="5" id="KW-1185">Reference proteome</keyword>
<proteinExistence type="predicted"/>
<dbReference type="PANTHER" id="PTHR24216">
    <property type="entry name" value="PAXILLIN-RELATED"/>
    <property type="match status" value="1"/>
</dbReference>
<feature type="domain" description="Pherophorin" evidence="3">
    <location>
        <begin position="1060"/>
        <end position="1205"/>
    </location>
</feature>
<dbReference type="Pfam" id="PF12499">
    <property type="entry name" value="DUF3707"/>
    <property type="match status" value="3"/>
</dbReference>
<feature type="domain" description="Pherophorin" evidence="3">
    <location>
        <begin position="746"/>
        <end position="890"/>
    </location>
</feature>
<feature type="signal peptide" evidence="2">
    <location>
        <begin position="1"/>
        <end position="26"/>
    </location>
</feature>
<protein>
    <recommendedName>
        <fullName evidence="3">Pherophorin domain-containing protein</fullName>
    </recommendedName>
</protein>
<comment type="caution">
    <text evidence="4">The sequence shown here is derived from an EMBL/GenBank/DDBJ whole genome shotgun (WGS) entry which is preliminary data.</text>
</comment>
<evidence type="ECO:0000256" key="1">
    <source>
        <dbReference type="SAM" id="MobiDB-lite"/>
    </source>
</evidence>
<evidence type="ECO:0000313" key="4">
    <source>
        <dbReference type="EMBL" id="KAG2482716.1"/>
    </source>
</evidence>
<evidence type="ECO:0000256" key="2">
    <source>
        <dbReference type="SAM" id="SignalP"/>
    </source>
</evidence>